<feature type="transmembrane region" description="Helical" evidence="1">
    <location>
        <begin position="32"/>
        <end position="65"/>
    </location>
</feature>
<feature type="transmembrane region" description="Helical" evidence="1">
    <location>
        <begin position="94"/>
        <end position="114"/>
    </location>
</feature>
<keyword evidence="1" id="KW-0472">Membrane</keyword>
<organism evidence="2 3">
    <name type="scientific">Clostridium perfringens</name>
    <dbReference type="NCBI Taxonomy" id="1502"/>
    <lineage>
        <taxon>Bacteria</taxon>
        <taxon>Bacillati</taxon>
        <taxon>Bacillota</taxon>
        <taxon>Clostridia</taxon>
        <taxon>Eubacteriales</taxon>
        <taxon>Clostridiaceae</taxon>
        <taxon>Clostridium</taxon>
    </lineage>
</organism>
<proteinExistence type="predicted"/>
<evidence type="ECO:0000256" key="1">
    <source>
        <dbReference type="SAM" id="Phobius"/>
    </source>
</evidence>
<accession>A0AAW9IGL0</accession>
<evidence type="ECO:0000313" key="3">
    <source>
        <dbReference type="Proteomes" id="UP001291306"/>
    </source>
</evidence>
<name>A0AAW9IGL0_CLOPF</name>
<dbReference type="AlphaFoldDB" id="A0AAW9IGL0"/>
<keyword evidence="1" id="KW-0812">Transmembrane</keyword>
<gene>
    <name evidence="2" type="ORF">GNF79_18050</name>
</gene>
<dbReference type="EMBL" id="WNVC01000828">
    <property type="protein sequence ID" value="MDZ5000925.1"/>
    <property type="molecule type" value="Genomic_DNA"/>
</dbReference>
<feature type="non-terminal residue" evidence="2">
    <location>
        <position position="121"/>
    </location>
</feature>
<reference evidence="2" key="1">
    <citation type="submission" date="2019-11" db="EMBL/GenBank/DDBJ databases">
        <title>Characterization of Clostridium perfringens isolates from swine manure treated agricultural soils.</title>
        <authorList>
            <person name="Wushke S.T."/>
        </authorList>
    </citation>
    <scope>NUCLEOTIDE SEQUENCE</scope>
    <source>
        <strain evidence="2">X26</strain>
    </source>
</reference>
<dbReference type="Proteomes" id="UP001291306">
    <property type="component" value="Unassembled WGS sequence"/>
</dbReference>
<evidence type="ECO:0000313" key="2">
    <source>
        <dbReference type="EMBL" id="MDZ5000925.1"/>
    </source>
</evidence>
<keyword evidence="1" id="KW-1133">Transmembrane helix</keyword>
<feature type="transmembrane region" description="Helical" evidence="1">
    <location>
        <begin position="72"/>
        <end position="88"/>
    </location>
</feature>
<sequence length="121" mass="13668">MQYGVDISTYKRLENRSNKKELRLQKTPIKSVAFFIMGFLLSRVLLSVTIEMGIAPFGIAYLIGIKKEKSKDILLSLLGIIMGYLSIYRSLEGAIAYCIVAVIVMGYIEICNNLELKQRDV</sequence>
<protein>
    <submittedName>
        <fullName evidence="2">Stage II sporulation protein E</fullName>
    </submittedName>
</protein>
<comment type="caution">
    <text evidence="2">The sequence shown here is derived from an EMBL/GenBank/DDBJ whole genome shotgun (WGS) entry which is preliminary data.</text>
</comment>